<name>A0A195BIV7_9HYME</name>
<dbReference type="AlphaFoldDB" id="A0A195BIV7"/>
<dbReference type="EMBL" id="KQ976455">
    <property type="protein sequence ID" value="KYM85026.1"/>
    <property type="molecule type" value="Genomic_DNA"/>
</dbReference>
<evidence type="ECO:0000313" key="2">
    <source>
        <dbReference type="EMBL" id="KYM85026.1"/>
    </source>
</evidence>
<sequence length="106" mass="12472">MFSMRVSRYPRRRMVEERAAEDIDKIIPPVVPFLHRSNSTHYFEASLWHISLVSVFLCPFSTHLSRAHLPTASRTKRGWLEGKRICEKDERGGREDEWKPPQPTQP</sequence>
<keyword evidence="3" id="KW-1185">Reference proteome</keyword>
<accession>A0A195BIV7</accession>
<dbReference type="Proteomes" id="UP000078540">
    <property type="component" value="Unassembled WGS sequence"/>
</dbReference>
<evidence type="ECO:0000313" key="3">
    <source>
        <dbReference type="Proteomes" id="UP000078540"/>
    </source>
</evidence>
<evidence type="ECO:0000256" key="1">
    <source>
        <dbReference type="SAM" id="MobiDB-lite"/>
    </source>
</evidence>
<protein>
    <submittedName>
        <fullName evidence="2">Uncharacterized protein</fullName>
    </submittedName>
</protein>
<organism evidence="2 3">
    <name type="scientific">Atta colombica</name>
    <dbReference type="NCBI Taxonomy" id="520822"/>
    <lineage>
        <taxon>Eukaryota</taxon>
        <taxon>Metazoa</taxon>
        <taxon>Ecdysozoa</taxon>
        <taxon>Arthropoda</taxon>
        <taxon>Hexapoda</taxon>
        <taxon>Insecta</taxon>
        <taxon>Pterygota</taxon>
        <taxon>Neoptera</taxon>
        <taxon>Endopterygota</taxon>
        <taxon>Hymenoptera</taxon>
        <taxon>Apocrita</taxon>
        <taxon>Aculeata</taxon>
        <taxon>Formicoidea</taxon>
        <taxon>Formicidae</taxon>
        <taxon>Myrmicinae</taxon>
        <taxon>Atta</taxon>
    </lineage>
</organism>
<feature type="compositionally biased region" description="Basic and acidic residues" evidence="1">
    <location>
        <begin position="80"/>
        <end position="99"/>
    </location>
</feature>
<proteinExistence type="predicted"/>
<gene>
    <name evidence="2" type="ORF">ALC53_04814</name>
</gene>
<feature type="region of interest" description="Disordered" evidence="1">
    <location>
        <begin position="80"/>
        <end position="106"/>
    </location>
</feature>
<reference evidence="2 3" key="1">
    <citation type="submission" date="2015-09" db="EMBL/GenBank/DDBJ databases">
        <title>Atta colombica WGS genome.</title>
        <authorList>
            <person name="Nygaard S."/>
            <person name="Hu H."/>
            <person name="Boomsma J."/>
            <person name="Zhang G."/>
        </authorList>
    </citation>
    <scope>NUCLEOTIDE SEQUENCE [LARGE SCALE GENOMIC DNA]</scope>
    <source>
        <strain evidence="2">Treedump-2</strain>
        <tissue evidence="2">Whole body</tissue>
    </source>
</reference>